<dbReference type="PRINTS" id="PR00080">
    <property type="entry name" value="SDRFAMILY"/>
</dbReference>
<dbReference type="RefSeq" id="WP_069404992.1">
    <property type="nucleotide sequence ID" value="NZ_MIGZ01000043.1"/>
</dbReference>
<dbReference type="PANTHER" id="PTHR42879:SF2">
    <property type="entry name" value="3-OXOACYL-[ACYL-CARRIER-PROTEIN] REDUCTASE FABG"/>
    <property type="match status" value="1"/>
</dbReference>
<dbReference type="Pfam" id="PF00106">
    <property type="entry name" value="adh_short"/>
    <property type="match status" value="1"/>
</dbReference>
<dbReference type="SUPFAM" id="SSF51735">
    <property type="entry name" value="NAD(P)-binding Rossmann-fold domains"/>
    <property type="match status" value="1"/>
</dbReference>
<dbReference type="PANTHER" id="PTHR42879">
    <property type="entry name" value="3-OXOACYL-(ACYL-CARRIER-PROTEIN) REDUCTASE"/>
    <property type="match status" value="1"/>
</dbReference>
<dbReference type="AlphaFoldDB" id="A0A1E3RWT1"/>
<proteinExistence type="inferred from homology"/>
<name>A0A1E3RWT1_9MYCO</name>
<accession>A0A1E3RWT1</accession>
<organism evidence="8 9">
    <name type="scientific">Mycolicibacterium holsaticum</name>
    <dbReference type="NCBI Taxonomy" id="152142"/>
    <lineage>
        <taxon>Bacteria</taxon>
        <taxon>Bacillati</taxon>
        <taxon>Actinomycetota</taxon>
        <taxon>Actinomycetes</taxon>
        <taxon>Mycobacteriales</taxon>
        <taxon>Mycobacteriaceae</taxon>
        <taxon>Mycolicibacterium</taxon>
    </lineage>
</organism>
<keyword evidence="4" id="KW-0560">Oxidoreductase</keyword>
<evidence type="ECO:0000256" key="5">
    <source>
        <dbReference type="ARBA" id="ARBA00040781"/>
    </source>
</evidence>
<comment type="catalytic activity">
    <reaction evidence="6">
        <text>a (3R)-hydroxyacyl-[ACP] + NADP(+) = a 3-oxoacyl-[ACP] + NADPH + H(+)</text>
        <dbReference type="Rhea" id="RHEA:17397"/>
        <dbReference type="Rhea" id="RHEA-COMP:9916"/>
        <dbReference type="Rhea" id="RHEA-COMP:9945"/>
        <dbReference type="ChEBI" id="CHEBI:15378"/>
        <dbReference type="ChEBI" id="CHEBI:57783"/>
        <dbReference type="ChEBI" id="CHEBI:58349"/>
        <dbReference type="ChEBI" id="CHEBI:78776"/>
        <dbReference type="ChEBI" id="CHEBI:78827"/>
        <dbReference type="EC" id="1.1.1.100"/>
    </reaction>
    <physiologicalReaction direction="right-to-left" evidence="6">
        <dbReference type="Rhea" id="RHEA:17399"/>
    </physiologicalReaction>
</comment>
<dbReference type="EMBL" id="MIGZ01000043">
    <property type="protein sequence ID" value="ODQ94310.1"/>
    <property type="molecule type" value="Genomic_DNA"/>
</dbReference>
<dbReference type="GO" id="GO:0032787">
    <property type="term" value="P:monocarboxylic acid metabolic process"/>
    <property type="evidence" value="ECO:0007669"/>
    <property type="project" value="UniProtKB-ARBA"/>
</dbReference>
<dbReference type="InterPro" id="IPR002347">
    <property type="entry name" value="SDR_fam"/>
</dbReference>
<dbReference type="InterPro" id="IPR020904">
    <property type="entry name" value="Sc_DH/Rdtase_CS"/>
</dbReference>
<protein>
    <recommendedName>
        <fullName evidence="5">3-oxoacyl-[acyl-carrier-protein] reductase MabA</fullName>
    </recommendedName>
</protein>
<dbReference type="Proteomes" id="UP000094243">
    <property type="component" value="Unassembled WGS sequence"/>
</dbReference>
<evidence type="ECO:0000256" key="3">
    <source>
        <dbReference type="ARBA" id="ARBA00022512"/>
    </source>
</evidence>
<comment type="similarity">
    <text evidence="2 7">Belongs to the short-chain dehydrogenases/reductases (SDR) family.</text>
</comment>
<dbReference type="PROSITE" id="PS00061">
    <property type="entry name" value="ADH_SHORT"/>
    <property type="match status" value="1"/>
</dbReference>
<gene>
    <name evidence="8" type="ORF">BHQ17_09685</name>
</gene>
<dbReference type="CDD" id="cd05233">
    <property type="entry name" value="SDR_c"/>
    <property type="match status" value="1"/>
</dbReference>
<evidence type="ECO:0000256" key="6">
    <source>
        <dbReference type="ARBA" id="ARBA00047400"/>
    </source>
</evidence>
<keyword evidence="3" id="KW-0134">Cell wall</keyword>
<keyword evidence="3" id="KW-0964">Secreted</keyword>
<evidence type="ECO:0000313" key="9">
    <source>
        <dbReference type="Proteomes" id="UP000094243"/>
    </source>
</evidence>
<dbReference type="InterPro" id="IPR050259">
    <property type="entry name" value="SDR"/>
</dbReference>
<dbReference type="PRINTS" id="PR00081">
    <property type="entry name" value="GDHRDH"/>
</dbReference>
<dbReference type="Gene3D" id="3.40.50.720">
    <property type="entry name" value="NAD(P)-binding Rossmann-like Domain"/>
    <property type="match status" value="1"/>
</dbReference>
<dbReference type="InterPro" id="IPR036291">
    <property type="entry name" value="NAD(P)-bd_dom_sf"/>
</dbReference>
<keyword evidence="9" id="KW-1185">Reference proteome</keyword>
<sequence length="253" mass="26302">MSSSSPVALVTGAGSGIGREVAIHLSAKGHRVALTARNVEQLQETASRCGPETTIVAADITDQGAIDALFTHIEDRWGSVDVLVANAGAGTSAPLHKTTDDQWRSMLEVNLTAPFRCIRRAVPGMVAGGYGRIVAVASVAAKRGEPYVSAYTSSKHGLLGLVRSAAAELATTGVTANAVCPGYVDTPMTQRTIAEIAKVAGRTAADARAALEAKQLNRRLVRIDEVRDAVWFCISNAALNGQSIAIDGGAIQV</sequence>
<reference evidence="9" key="1">
    <citation type="submission" date="2016-09" db="EMBL/GenBank/DDBJ databases">
        <authorList>
            <person name="Greninger A.L."/>
            <person name="Jerome K.R."/>
            <person name="Mcnair B."/>
            <person name="Wallis C."/>
            <person name="Fang F."/>
        </authorList>
    </citation>
    <scope>NUCLEOTIDE SEQUENCE [LARGE SCALE GENOMIC DNA]</scope>
    <source>
        <strain evidence="9">M7</strain>
    </source>
</reference>
<comment type="subcellular location">
    <subcellularLocation>
        <location evidence="1">Secreted</location>
        <location evidence="1">Cell wall</location>
    </subcellularLocation>
</comment>
<evidence type="ECO:0000313" key="8">
    <source>
        <dbReference type="EMBL" id="ODQ94310.1"/>
    </source>
</evidence>
<evidence type="ECO:0000256" key="2">
    <source>
        <dbReference type="ARBA" id="ARBA00006484"/>
    </source>
</evidence>
<evidence type="ECO:0000256" key="1">
    <source>
        <dbReference type="ARBA" id="ARBA00004191"/>
    </source>
</evidence>
<evidence type="ECO:0000256" key="4">
    <source>
        <dbReference type="ARBA" id="ARBA00023002"/>
    </source>
</evidence>
<dbReference type="FunFam" id="3.40.50.720:FF:000084">
    <property type="entry name" value="Short-chain dehydrogenase reductase"/>
    <property type="match status" value="1"/>
</dbReference>
<evidence type="ECO:0000256" key="7">
    <source>
        <dbReference type="RuleBase" id="RU000363"/>
    </source>
</evidence>
<dbReference type="GO" id="GO:0004316">
    <property type="term" value="F:3-oxoacyl-[acyl-carrier-protein] reductase (NADPH) activity"/>
    <property type="evidence" value="ECO:0007669"/>
    <property type="project" value="UniProtKB-EC"/>
</dbReference>
<comment type="caution">
    <text evidence="8">The sequence shown here is derived from an EMBL/GenBank/DDBJ whole genome shotgun (WGS) entry which is preliminary data.</text>
</comment>